<name>A0A1H8BDC5_9PROT</name>
<sequence length="59" mass="7229">MKKRYIVRLTEEEREWLEELVYKGKAAAYRRTHAQTWRLLCFALRERALSTITDRKVML</sequence>
<evidence type="ECO:0000313" key="2">
    <source>
        <dbReference type="Proteomes" id="UP000199459"/>
    </source>
</evidence>
<gene>
    <name evidence="1" type="ORF">SAMN05216325_102216</name>
</gene>
<dbReference type="AlphaFoldDB" id="A0A1H8BDC5"/>
<reference evidence="1 2" key="1">
    <citation type="submission" date="2016-10" db="EMBL/GenBank/DDBJ databases">
        <authorList>
            <person name="de Groot N.N."/>
        </authorList>
    </citation>
    <scope>NUCLEOTIDE SEQUENCE [LARGE SCALE GENOMIC DNA]</scope>
    <source>
        <strain evidence="1 2">Nm22</strain>
    </source>
</reference>
<dbReference type="RefSeq" id="WP_090627606.1">
    <property type="nucleotide sequence ID" value="NZ_FOCP01000002.1"/>
</dbReference>
<accession>A0A1H8BDC5</accession>
<protein>
    <recommendedName>
        <fullName evidence="3">IS630 family transposase</fullName>
    </recommendedName>
</protein>
<dbReference type="EMBL" id="FOCP01000002">
    <property type="protein sequence ID" value="SEM80756.1"/>
    <property type="molecule type" value="Genomic_DNA"/>
</dbReference>
<proteinExistence type="predicted"/>
<organism evidence="1 2">
    <name type="scientific">Nitrosomonas marina</name>
    <dbReference type="NCBI Taxonomy" id="917"/>
    <lineage>
        <taxon>Bacteria</taxon>
        <taxon>Pseudomonadati</taxon>
        <taxon>Pseudomonadota</taxon>
        <taxon>Betaproteobacteria</taxon>
        <taxon>Nitrosomonadales</taxon>
        <taxon>Nitrosomonadaceae</taxon>
        <taxon>Nitrosomonas</taxon>
    </lineage>
</organism>
<dbReference type="Proteomes" id="UP000199459">
    <property type="component" value="Unassembled WGS sequence"/>
</dbReference>
<evidence type="ECO:0008006" key="3">
    <source>
        <dbReference type="Google" id="ProtNLM"/>
    </source>
</evidence>
<evidence type="ECO:0000313" key="1">
    <source>
        <dbReference type="EMBL" id="SEM80756.1"/>
    </source>
</evidence>